<sequence length="177" mass="19488">MLTSRLSYAVHPCIQPTKPLSSAPQASVNHICTKPPFDFFFFLSFYTNTSLHRNPRPCMYALSCAGSDTLVLCFPFPRRENSGRCISCSCCMDVNPAALSAALLASKRSGLLQILPFPLPPLFVFFFFFYFFATCCSISCLHRFSDCVSSVLRPENNAAGAMHEETPCSCSGVSPHS</sequence>
<dbReference type="Proteomes" id="UP000774617">
    <property type="component" value="Unassembled WGS sequence"/>
</dbReference>
<evidence type="ECO:0000313" key="3">
    <source>
        <dbReference type="Proteomes" id="UP000774617"/>
    </source>
</evidence>
<feature type="transmembrane region" description="Helical" evidence="1">
    <location>
        <begin position="114"/>
        <end position="133"/>
    </location>
</feature>
<dbReference type="EMBL" id="JAGTJR010000004">
    <property type="protein sequence ID" value="KAH7061560.1"/>
    <property type="molecule type" value="Genomic_DNA"/>
</dbReference>
<organism evidence="2 3">
    <name type="scientific">Macrophomina phaseolina</name>
    <dbReference type="NCBI Taxonomy" id="35725"/>
    <lineage>
        <taxon>Eukaryota</taxon>
        <taxon>Fungi</taxon>
        <taxon>Dikarya</taxon>
        <taxon>Ascomycota</taxon>
        <taxon>Pezizomycotina</taxon>
        <taxon>Dothideomycetes</taxon>
        <taxon>Dothideomycetes incertae sedis</taxon>
        <taxon>Botryosphaeriales</taxon>
        <taxon>Botryosphaeriaceae</taxon>
        <taxon>Macrophomina</taxon>
    </lineage>
</organism>
<keyword evidence="1" id="KW-0812">Transmembrane</keyword>
<gene>
    <name evidence="2" type="ORF">B0J12DRAFT_300549</name>
</gene>
<reference evidence="2 3" key="1">
    <citation type="journal article" date="2021" name="Nat. Commun.">
        <title>Genetic determinants of endophytism in the Arabidopsis root mycobiome.</title>
        <authorList>
            <person name="Mesny F."/>
            <person name="Miyauchi S."/>
            <person name="Thiergart T."/>
            <person name="Pickel B."/>
            <person name="Atanasova L."/>
            <person name="Karlsson M."/>
            <person name="Huettel B."/>
            <person name="Barry K.W."/>
            <person name="Haridas S."/>
            <person name="Chen C."/>
            <person name="Bauer D."/>
            <person name="Andreopoulos W."/>
            <person name="Pangilinan J."/>
            <person name="LaButti K."/>
            <person name="Riley R."/>
            <person name="Lipzen A."/>
            <person name="Clum A."/>
            <person name="Drula E."/>
            <person name="Henrissat B."/>
            <person name="Kohler A."/>
            <person name="Grigoriev I.V."/>
            <person name="Martin F.M."/>
            <person name="Hacquard S."/>
        </authorList>
    </citation>
    <scope>NUCLEOTIDE SEQUENCE [LARGE SCALE GENOMIC DNA]</scope>
    <source>
        <strain evidence="2 3">MPI-SDFR-AT-0080</strain>
    </source>
</reference>
<evidence type="ECO:0000313" key="2">
    <source>
        <dbReference type="EMBL" id="KAH7061560.1"/>
    </source>
</evidence>
<keyword evidence="3" id="KW-1185">Reference proteome</keyword>
<protein>
    <submittedName>
        <fullName evidence="2">Uncharacterized protein</fullName>
    </submittedName>
</protein>
<accession>A0ABQ8GP65</accession>
<name>A0ABQ8GP65_9PEZI</name>
<proteinExistence type="predicted"/>
<keyword evidence="1" id="KW-1133">Transmembrane helix</keyword>
<comment type="caution">
    <text evidence="2">The sequence shown here is derived from an EMBL/GenBank/DDBJ whole genome shotgun (WGS) entry which is preliminary data.</text>
</comment>
<evidence type="ECO:0000256" key="1">
    <source>
        <dbReference type="SAM" id="Phobius"/>
    </source>
</evidence>
<keyword evidence="1" id="KW-0472">Membrane</keyword>